<name>A0AAV2Q4P5_MEGNR</name>
<feature type="non-terminal residue" evidence="1">
    <location>
        <position position="193"/>
    </location>
</feature>
<feature type="non-terminal residue" evidence="1">
    <location>
        <position position="1"/>
    </location>
</feature>
<evidence type="ECO:0000313" key="2">
    <source>
        <dbReference type="Proteomes" id="UP001497623"/>
    </source>
</evidence>
<organism evidence="1 2">
    <name type="scientific">Meganyctiphanes norvegica</name>
    <name type="common">Northern krill</name>
    <name type="synonym">Thysanopoda norvegica</name>
    <dbReference type="NCBI Taxonomy" id="48144"/>
    <lineage>
        <taxon>Eukaryota</taxon>
        <taxon>Metazoa</taxon>
        <taxon>Ecdysozoa</taxon>
        <taxon>Arthropoda</taxon>
        <taxon>Crustacea</taxon>
        <taxon>Multicrustacea</taxon>
        <taxon>Malacostraca</taxon>
        <taxon>Eumalacostraca</taxon>
        <taxon>Eucarida</taxon>
        <taxon>Euphausiacea</taxon>
        <taxon>Euphausiidae</taxon>
        <taxon>Meganyctiphanes</taxon>
    </lineage>
</organism>
<reference evidence="1 2" key="1">
    <citation type="submission" date="2024-05" db="EMBL/GenBank/DDBJ databases">
        <authorList>
            <person name="Wallberg A."/>
        </authorList>
    </citation>
    <scope>NUCLEOTIDE SEQUENCE [LARGE SCALE GENOMIC DNA]</scope>
</reference>
<proteinExistence type="predicted"/>
<keyword evidence="2" id="KW-1185">Reference proteome</keyword>
<comment type="caution">
    <text evidence="1">The sequence shown here is derived from an EMBL/GenBank/DDBJ whole genome shotgun (WGS) entry which is preliminary data.</text>
</comment>
<dbReference type="AlphaFoldDB" id="A0AAV2Q4P5"/>
<accession>A0AAV2Q4P5</accession>
<sequence>INPSPSHVISMVSSPSRVIPMVTSPSRVTPLVTSTSSVNPLLTTPKVGPLQPIHEHEEEVITRPPVGYRLLREPSISLDITDYKPGFGMLAPIDEFHLTFHALLLHPTTWPFIRMMDSADNKLMVLIPETKNPSPRRPSSTSRVYRNNVDHHDLGTNLEWKIRFNNMQDKEVMVVKRHLIVTDGGYFNNPEQI</sequence>
<protein>
    <submittedName>
        <fullName evidence="1">Uncharacterized protein</fullName>
    </submittedName>
</protein>
<evidence type="ECO:0000313" key="1">
    <source>
        <dbReference type="EMBL" id="CAL4069305.1"/>
    </source>
</evidence>
<gene>
    <name evidence="1" type="ORF">MNOR_LOCUS7726</name>
</gene>
<dbReference type="Proteomes" id="UP001497623">
    <property type="component" value="Unassembled WGS sequence"/>
</dbReference>
<dbReference type="EMBL" id="CAXKWB010003454">
    <property type="protein sequence ID" value="CAL4069305.1"/>
    <property type="molecule type" value="Genomic_DNA"/>
</dbReference>